<organism evidence="2 3">
    <name type="scientific">Pleuronectes platessa</name>
    <name type="common">European plaice</name>
    <dbReference type="NCBI Taxonomy" id="8262"/>
    <lineage>
        <taxon>Eukaryota</taxon>
        <taxon>Metazoa</taxon>
        <taxon>Chordata</taxon>
        <taxon>Craniata</taxon>
        <taxon>Vertebrata</taxon>
        <taxon>Euteleostomi</taxon>
        <taxon>Actinopterygii</taxon>
        <taxon>Neopterygii</taxon>
        <taxon>Teleostei</taxon>
        <taxon>Neoteleostei</taxon>
        <taxon>Acanthomorphata</taxon>
        <taxon>Carangaria</taxon>
        <taxon>Pleuronectiformes</taxon>
        <taxon>Pleuronectoidei</taxon>
        <taxon>Pleuronectidae</taxon>
        <taxon>Pleuronectes</taxon>
    </lineage>
</organism>
<dbReference type="AlphaFoldDB" id="A0A9N7TTM7"/>
<feature type="compositionally biased region" description="Basic and acidic residues" evidence="1">
    <location>
        <begin position="1"/>
        <end position="16"/>
    </location>
</feature>
<comment type="caution">
    <text evidence="2">The sequence shown here is derived from an EMBL/GenBank/DDBJ whole genome shotgun (WGS) entry which is preliminary data.</text>
</comment>
<proteinExistence type="predicted"/>
<sequence length="165" mass="18288">MDRSIENKSEALKEEGSPFVLAEDPNSAGNQVIKMEPKSEPMDRCIENESEALKEEGSPSGKPPLVEKEEKPHPTHSFTWALVVLKHTYVSCKRAGSVEDSLKRNPRFERTAKKKEGKELVLLRNGKAICSDFPCSLIKDECLTVKFIIAVNKPGETAVGSAHVR</sequence>
<feature type="compositionally biased region" description="Basic and acidic residues" evidence="1">
    <location>
        <begin position="35"/>
        <end position="57"/>
    </location>
</feature>
<evidence type="ECO:0000313" key="2">
    <source>
        <dbReference type="EMBL" id="CAB1418238.1"/>
    </source>
</evidence>
<reference evidence="2" key="1">
    <citation type="submission" date="2020-03" db="EMBL/GenBank/DDBJ databases">
        <authorList>
            <person name="Weist P."/>
        </authorList>
    </citation>
    <scope>NUCLEOTIDE SEQUENCE</scope>
</reference>
<evidence type="ECO:0000256" key="1">
    <source>
        <dbReference type="SAM" id="MobiDB-lite"/>
    </source>
</evidence>
<evidence type="ECO:0000313" key="3">
    <source>
        <dbReference type="Proteomes" id="UP001153269"/>
    </source>
</evidence>
<protein>
    <submittedName>
        <fullName evidence="2">Uncharacterized protein</fullName>
    </submittedName>
</protein>
<gene>
    <name evidence="2" type="ORF">PLEPLA_LOCUS6061</name>
</gene>
<dbReference type="EMBL" id="CADEAL010000313">
    <property type="protein sequence ID" value="CAB1418238.1"/>
    <property type="molecule type" value="Genomic_DNA"/>
</dbReference>
<feature type="region of interest" description="Disordered" evidence="1">
    <location>
        <begin position="1"/>
        <end position="72"/>
    </location>
</feature>
<dbReference type="Proteomes" id="UP001153269">
    <property type="component" value="Unassembled WGS sequence"/>
</dbReference>
<name>A0A9N7TTM7_PLEPL</name>
<keyword evidence="3" id="KW-1185">Reference proteome</keyword>
<accession>A0A9N7TTM7</accession>